<dbReference type="Gene3D" id="2.60.120.260">
    <property type="entry name" value="Galactose-binding domain-like"/>
    <property type="match status" value="1"/>
</dbReference>
<dbReference type="Proteomes" id="UP001215598">
    <property type="component" value="Unassembled WGS sequence"/>
</dbReference>
<protein>
    <submittedName>
        <fullName evidence="1">Uncharacterized protein</fullName>
    </submittedName>
</protein>
<name>A0AAD7IM04_9AGAR</name>
<reference evidence="1" key="1">
    <citation type="submission" date="2023-03" db="EMBL/GenBank/DDBJ databases">
        <title>Massive genome expansion in bonnet fungi (Mycena s.s.) driven by repeated elements and novel gene families across ecological guilds.</title>
        <authorList>
            <consortium name="Lawrence Berkeley National Laboratory"/>
            <person name="Harder C.B."/>
            <person name="Miyauchi S."/>
            <person name="Viragh M."/>
            <person name="Kuo A."/>
            <person name="Thoen E."/>
            <person name="Andreopoulos B."/>
            <person name="Lu D."/>
            <person name="Skrede I."/>
            <person name="Drula E."/>
            <person name="Henrissat B."/>
            <person name="Morin E."/>
            <person name="Kohler A."/>
            <person name="Barry K."/>
            <person name="LaButti K."/>
            <person name="Morin E."/>
            <person name="Salamov A."/>
            <person name="Lipzen A."/>
            <person name="Mereny Z."/>
            <person name="Hegedus B."/>
            <person name="Baldrian P."/>
            <person name="Stursova M."/>
            <person name="Weitz H."/>
            <person name="Taylor A."/>
            <person name="Grigoriev I.V."/>
            <person name="Nagy L.G."/>
            <person name="Martin F."/>
            <person name="Kauserud H."/>
        </authorList>
    </citation>
    <scope>NUCLEOTIDE SEQUENCE</scope>
    <source>
        <strain evidence="1">CBHHK182m</strain>
    </source>
</reference>
<keyword evidence="2" id="KW-1185">Reference proteome</keyword>
<evidence type="ECO:0000313" key="2">
    <source>
        <dbReference type="Proteomes" id="UP001215598"/>
    </source>
</evidence>
<dbReference type="EMBL" id="JARKIB010000080">
    <property type="protein sequence ID" value="KAJ7746266.1"/>
    <property type="molecule type" value="Genomic_DNA"/>
</dbReference>
<accession>A0AAD7IM04</accession>
<comment type="caution">
    <text evidence="1">The sequence shown here is derived from an EMBL/GenBank/DDBJ whole genome shotgun (WGS) entry which is preliminary data.</text>
</comment>
<gene>
    <name evidence="1" type="ORF">B0H16DRAFT_1321151</name>
</gene>
<dbReference type="AlphaFoldDB" id="A0AAD7IM04"/>
<organism evidence="1 2">
    <name type="scientific">Mycena metata</name>
    <dbReference type="NCBI Taxonomy" id="1033252"/>
    <lineage>
        <taxon>Eukaryota</taxon>
        <taxon>Fungi</taxon>
        <taxon>Dikarya</taxon>
        <taxon>Basidiomycota</taxon>
        <taxon>Agaricomycotina</taxon>
        <taxon>Agaricomycetes</taxon>
        <taxon>Agaricomycetidae</taxon>
        <taxon>Agaricales</taxon>
        <taxon>Marasmiineae</taxon>
        <taxon>Mycenaceae</taxon>
        <taxon>Mycena</taxon>
    </lineage>
</organism>
<proteinExistence type="predicted"/>
<sequence length="178" mass="19550">MPQTNQTIDNISPLIVYTAGWQEGTAADVFASSYSNSTFTLTLCSTQGSYATFTFNGTAIWIFGAKRPNHGPYSVALDNIVTFYDGYADPEIFQTPLFATQNLADTTHTVIITNQETNANVFFLDIDFITWTSAVGNYNETITEKVFEDTTYAFSYQPAGAWATETTALTGFSLNTAQ</sequence>
<evidence type="ECO:0000313" key="1">
    <source>
        <dbReference type="EMBL" id="KAJ7746266.1"/>
    </source>
</evidence>